<name>A0A2I1EJ26_9GLOM</name>
<feature type="region of interest" description="Disordered" evidence="1">
    <location>
        <begin position="47"/>
        <end position="86"/>
    </location>
</feature>
<dbReference type="VEuPathDB" id="FungiDB:RhiirA1_513442"/>
<dbReference type="VEuPathDB" id="FungiDB:RhiirFUN_007408"/>
<evidence type="ECO:0000256" key="1">
    <source>
        <dbReference type="SAM" id="MobiDB-lite"/>
    </source>
</evidence>
<evidence type="ECO:0000313" key="2">
    <source>
        <dbReference type="EMBL" id="PKC10720.1"/>
    </source>
</evidence>
<sequence length="142" mass="16267">MEDVSRVTRVMSVASSTPQTKNYLAKKSGGIQKRVFVPIVPKPKVQKPKLTEPYSPAITKPKPPRTKSPSPPHVIKANPVPDYKEPNRPVIEHRLIELPMFSLPGEEISKRKSQEIKERIRQEKEKWKRCVNLSAATSYWFP</sequence>
<reference evidence="2 3" key="2">
    <citation type="submission" date="2017-09" db="EMBL/GenBank/DDBJ databases">
        <title>Extensive intraspecific genome diversity in a model arbuscular mycorrhizal fungus.</title>
        <authorList>
            <person name="Chen E.C."/>
            <person name="Morin E."/>
            <person name="Beaudet D."/>
            <person name="Noel J."/>
            <person name="Ndikumana S."/>
            <person name="Charron P."/>
            <person name="St-Onge C."/>
            <person name="Giorgi J."/>
            <person name="Grigoriev I.V."/>
            <person name="Roux C."/>
            <person name="Martin F.M."/>
            <person name="Corradi N."/>
        </authorList>
    </citation>
    <scope>NUCLEOTIDE SEQUENCE [LARGE SCALE GENOMIC DNA]</scope>
    <source>
        <strain evidence="2 3">A5</strain>
    </source>
</reference>
<dbReference type="Proteomes" id="UP000232722">
    <property type="component" value="Unassembled WGS sequence"/>
</dbReference>
<protein>
    <submittedName>
        <fullName evidence="2">Uncharacterized protein</fullName>
    </submittedName>
</protein>
<organism evidence="2 3">
    <name type="scientific">Rhizophagus irregularis</name>
    <dbReference type="NCBI Taxonomy" id="588596"/>
    <lineage>
        <taxon>Eukaryota</taxon>
        <taxon>Fungi</taxon>
        <taxon>Fungi incertae sedis</taxon>
        <taxon>Mucoromycota</taxon>
        <taxon>Glomeromycotina</taxon>
        <taxon>Glomeromycetes</taxon>
        <taxon>Glomerales</taxon>
        <taxon>Glomeraceae</taxon>
        <taxon>Rhizophagus</taxon>
    </lineage>
</organism>
<dbReference type="VEuPathDB" id="FungiDB:FUN_008639"/>
<evidence type="ECO:0000313" key="3">
    <source>
        <dbReference type="Proteomes" id="UP000232722"/>
    </source>
</evidence>
<comment type="caution">
    <text evidence="2">The sequence shown here is derived from an EMBL/GenBank/DDBJ whole genome shotgun (WGS) entry which is preliminary data.</text>
</comment>
<gene>
    <name evidence="2" type="ORF">RhiirA5_470008</name>
</gene>
<proteinExistence type="predicted"/>
<reference evidence="2 3" key="1">
    <citation type="submission" date="2016-04" db="EMBL/GenBank/DDBJ databases">
        <title>Genome analyses suggest a sexual origin of heterokaryosis in a supposedly ancient asexual fungus.</title>
        <authorList>
            <person name="Ropars J."/>
            <person name="Sedzielewska K."/>
            <person name="Noel J."/>
            <person name="Charron P."/>
            <person name="Farinelli L."/>
            <person name="Marton T."/>
            <person name="Kruger M."/>
            <person name="Pelin A."/>
            <person name="Brachmann A."/>
            <person name="Corradi N."/>
        </authorList>
    </citation>
    <scope>NUCLEOTIDE SEQUENCE [LARGE SCALE GENOMIC DNA]</scope>
    <source>
        <strain evidence="2 3">A5</strain>
    </source>
</reference>
<dbReference type="AlphaFoldDB" id="A0A2I1EJ26"/>
<dbReference type="OrthoDB" id="2418576at2759"/>
<dbReference type="EMBL" id="LLXJ01000360">
    <property type="protein sequence ID" value="PKC10720.1"/>
    <property type="molecule type" value="Genomic_DNA"/>
</dbReference>
<feature type="region of interest" description="Disordered" evidence="1">
    <location>
        <begin position="1"/>
        <end position="21"/>
    </location>
</feature>
<accession>A0A2I1EJ26</accession>